<dbReference type="STRING" id="512399.A8709_07325"/>
<dbReference type="EMBL" id="LYPC01000028">
    <property type="protein sequence ID" value="OCT11471.1"/>
    <property type="molecule type" value="Genomic_DNA"/>
</dbReference>
<evidence type="ECO:0000313" key="2">
    <source>
        <dbReference type="EMBL" id="OCT11471.1"/>
    </source>
</evidence>
<dbReference type="Proteomes" id="UP000093309">
    <property type="component" value="Unassembled WGS sequence"/>
</dbReference>
<comment type="caution">
    <text evidence="2">The sequence shown here is derived from an EMBL/GenBank/DDBJ whole genome shotgun (WGS) entry which is preliminary data.</text>
</comment>
<accession>A0A1C0ZTS3</accession>
<dbReference type="SUPFAM" id="SSF52540">
    <property type="entry name" value="P-loop containing nucleoside triphosphate hydrolases"/>
    <property type="match status" value="1"/>
</dbReference>
<sequence>MHTSPLKETYVEIDLIGPSGAIFKVKRTCTARPQDMTDYGKHKLELHLPTPIDGRTKFMDANAEYLLKRILIKPAWMEKVEVSSGLHLTHILGQEKLNEFLRGMKDGERYDSLSLLFGTEHFLRYKDIYNELIKKINDRIHQIEGQIIEGTRKKNEIKASIDELNKKVSDPNQKPLSGALCEYKDNFSAPENLFEKEDWNALIPLIEKETETLKQRRYDLENKERRIQDLEDGKSNWLTDLEKLKIAVGRLEKLKNHRNDYNMINLVFSLTNRNNQYEEFLIFIKDKSIEIDSTKQAIEGINASVHISNNFVKVVTESIVNLRNNKYDLINDVQIAHENLVWKSKTSEILKFISVTQSSIVDISIIHASTSSSLKLLEESVLALQGIDQKYKKFLSGLSDYLSVEDEINSCPACGTEGINKPQLQQRIQMEQAQIHHELPLLEQQIKVMKDKFEKEKTKLNQLNLDIEKSYLEIKTILKDAEVDCQNKKDNILKMEKEIQSLSAQVELRSKFIQEYKEDLLKIGLNEIVENKMDKLLQLEQQFAANLMVLTAEEKADLPQEIKKTEEIIVENRALVDSFLSKLLLAGAPSLAKQWSVEEIKGFIQDALKNVQSEKENLIHLESVIIKSITAIENSKEELLLKTRQEEMRVQQSHLEHLDQLKKTANADQETVKDLINNVKPAVDQLNEKMTSELFDTIQKIFSRINSHPVYNHINFNKEYRHKSYRLLILVLNGYLENQTQANATYIFSSAQINSIALSFFMAMGVHQQWSSLQLMGMDDPIQSMDEINVLSMIDLIRLFMEKYDKQFIISTHDYNFFQMMLKKFRNQDIAVIEYEGYSDRGPLIKQQVSEKEEIENVLIIPAEDPISISKVLELNDVSL</sequence>
<dbReference type="InterPro" id="IPR027417">
    <property type="entry name" value="P-loop_NTPase"/>
</dbReference>
<name>A0A1C0ZTS3_9BACL</name>
<keyword evidence="1" id="KW-0175">Coiled coil</keyword>
<evidence type="ECO:0000256" key="1">
    <source>
        <dbReference type="SAM" id="Coils"/>
    </source>
</evidence>
<organism evidence="2 3">
    <name type="scientific">Paenibacillus pectinilyticus</name>
    <dbReference type="NCBI Taxonomy" id="512399"/>
    <lineage>
        <taxon>Bacteria</taxon>
        <taxon>Bacillati</taxon>
        <taxon>Bacillota</taxon>
        <taxon>Bacilli</taxon>
        <taxon>Bacillales</taxon>
        <taxon>Paenibacillaceae</taxon>
        <taxon>Paenibacillus</taxon>
    </lineage>
</organism>
<dbReference type="Gene3D" id="3.40.50.300">
    <property type="entry name" value="P-loop containing nucleotide triphosphate hydrolases"/>
    <property type="match status" value="1"/>
</dbReference>
<reference evidence="3" key="1">
    <citation type="submission" date="2016-05" db="EMBL/GenBank/DDBJ databases">
        <title>Paenibacillus oryzae. sp. nov., isolated from the rice root.</title>
        <authorList>
            <person name="Zhang J."/>
            <person name="Zhang X."/>
        </authorList>
    </citation>
    <scope>NUCLEOTIDE SEQUENCE [LARGE SCALE GENOMIC DNA]</scope>
    <source>
        <strain evidence="3">KCTC13222</strain>
    </source>
</reference>
<feature type="coiled-coil region" evidence="1">
    <location>
        <begin position="213"/>
        <end position="240"/>
    </location>
</feature>
<dbReference type="AlphaFoldDB" id="A0A1C0ZTS3"/>
<proteinExistence type="predicted"/>
<feature type="coiled-coil region" evidence="1">
    <location>
        <begin position="446"/>
        <end position="505"/>
    </location>
</feature>
<gene>
    <name evidence="2" type="ORF">A8709_07325</name>
</gene>
<keyword evidence="3" id="KW-1185">Reference proteome</keyword>
<evidence type="ECO:0008006" key="4">
    <source>
        <dbReference type="Google" id="ProtNLM"/>
    </source>
</evidence>
<evidence type="ECO:0000313" key="3">
    <source>
        <dbReference type="Proteomes" id="UP000093309"/>
    </source>
</evidence>
<protein>
    <recommendedName>
        <fullName evidence="4">Rad50/SbcC-type AAA domain-containing protein</fullName>
    </recommendedName>
</protein>